<dbReference type="PRINTS" id="PR00690">
    <property type="entry name" value="ADHESNFAMILY"/>
</dbReference>
<dbReference type="SUPFAM" id="SSF53807">
    <property type="entry name" value="Helical backbone' metal receptor"/>
    <property type="match status" value="1"/>
</dbReference>
<evidence type="ECO:0000313" key="6">
    <source>
        <dbReference type="Proteomes" id="UP000245125"/>
    </source>
</evidence>
<dbReference type="PANTHER" id="PTHR42953">
    <property type="entry name" value="HIGH-AFFINITY ZINC UPTAKE SYSTEM PROTEIN ZNUA-RELATED"/>
    <property type="match status" value="1"/>
</dbReference>
<dbReference type="EMBL" id="OUUY01000016">
    <property type="protein sequence ID" value="SPP99758.1"/>
    <property type="molecule type" value="Genomic_DNA"/>
</dbReference>
<keyword evidence="6" id="KW-1185">Reference proteome</keyword>
<evidence type="ECO:0000256" key="1">
    <source>
        <dbReference type="ARBA" id="ARBA00011028"/>
    </source>
</evidence>
<keyword evidence="3" id="KW-0732">Signal</keyword>
<organism evidence="5 6">
    <name type="scientific">Candidatus Sulfobium mesophilum</name>
    <dbReference type="NCBI Taxonomy" id="2016548"/>
    <lineage>
        <taxon>Bacteria</taxon>
        <taxon>Pseudomonadati</taxon>
        <taxon>Nitrospirota</taxon>
        <taxon>Nitrospiria</taxon>
        <taxon>Nitrospirales</taxon>
        <taxon>Nitrospiraceae</taxon>
        <taxon>Candidatus Sulfobium</taxon>
    </lineage>
</organism>
<dbReference type="InterPro" id="IPR050492">
    <property type="entry name" value="Bact_metal-bind_prot9"/>
</dbReference>
<dbReference type="InterPro" id="IPR006129">
    <property type="entry name" value="AdhesinB"/>
</dbReference>
<dbReference type="Pfam" id="PF01297">
    <property type="entry name" value="ZnuA"/>
    <property type="match status" value="1"/>
</dbReference>
<dbReference type="Gene3D" id="3.40.50.1980">
    <property type="entry name" value="Nitrogenase molybdenum iron protein domain"/>
    <property type="match status" value="2"/>
</dbReference>
<dbReference type="PRINTS" id="PR00691">
    <property type="entry name" value="ADHESINB"/>
</dbReference>
<dbReference type="Proteomes" id="UP000245125">
    <property type="component" value="Unassembled WGS sequence"/>
</dbReference>
<gene>
    <name evidence="5" type="primary">acdA</name>
    <name evidence="5" type="ORF">NBG4_1120003</name>
</gene>
<evidence type="ECO:0000256" key="2">
    <source>
        <dbReference type="ARBA" id="ARBA00022448"/>
    </source>
</evidence>
<evidence type="ECO:0000256" key="3">
    <source>
        <dbReference type="ARBA" id="ARBA00022729"/>
    </source>
</evidence>
<dbReference type="PROSITE" id="PS51257">
    <property type="entry name" value="PROKAR_LIPOPROTEIN"/>
    <property type="match status" value="1"/>
</dbReference>
<dbReference type="GO" id="GO:0030001">
    <property type="term" value="P:metal ion transport"/>
    <property type="evidence" value="ECO:0007669"/>
    <property type="project" value="InterPro"/>
</dbReference>
<dbReference type="GO" id="GO:0046872">
    <property type="term" value="F:metal ion binding"/>
    <property type="evidence" value="ECO:0007669"/>
    <property type="project" value="InterPro"/>
</dbReference>
<keyword evidence="2 4" id="KW-0813">Transport</keyword>
<evidence type="ECO:0000313" key="5">
    <source>
        <dbReference type="EMBL" id="SPP99758.1"/>
    </source>
</evidence>
<proteinExistence type="inferred from homology"/>
<comment type="similarity">
    <text evidence="1 4">Belongs to the bacterial solute-binding protein 9 family.</text>
</comment>
<keyword evidence="5" id="KW-0449">Lipoprotein</keyword>
<protein>
    <submittedName>
        <fullName evidence="5">Divalent manganese/zinc-binding lipoprotein</fullName>
    </submittedName>
</protein>
<dbReference type="PANTHER" id="PTHR42953:SF3">
    <property type="entry name" value="HIGH-AFFINITY ZINC UPTAKE SYSTEM PROTEIN ZNUA"/>
    <property type="match status" value="1"/>
</dbReference>
<evidence type="ECO:0000256" key="4">
    <source>
        <dbReference type="RuleBase" id="RU003512"/>
    </source>
</evidence>
<name>A0A2U3QEB1_9BACT</name>
<accession>A0A2U3QEB1</accession>
<dbReference type="InterPro" id="IPR006128">
    <property type="entry name" value="Lipoprotein_PsaA-like"/>
</dbReference>
<dbReference type="GO" id="GO:0007155">
    <property type="term" value="P:cell adhesion"/>
    <property type="evidence" value="ECO:0007669"/>
    <property type="project" value="InterPro"/>
</dbReference>
<reference evidence="6" key="1">
    <citation type="submission" date="2018-03" db="EMBL/GenBank/DDBJ databases">
        <authorList>
            <person name="Zecchin S."/>
        </authorList>
    </citation>
    <scope>NUCLEOTIDE SEQUENCE [LARGE SCALE GENOMIC DNA]</scope>
</reference>
<dbReference type="InterPro" id="IPR006127">
    <property type="entry name" value="ZnuA-like"/>
</dbReference>
<dbReference type="AlphaFoldDB" id="A0A2U3QEB1"/>
<sequence length="314" mass="35003">MIIKLRTRHFITVVCLVTAMVSFSSCRPAGRSAFDRHKIRVVTTLFPLYDMARNIGAEKAEVSLLLPPGVEAHSFEPKPGDIVKINEADIFIYTGKFMEPWAEPIIEGAANKNLIVVDASLGTKKISTAADVKGEQPVSPDPHIWLDFDNAKIMLGNILEAFREKDSAGKNFYDRKAADYINRLTELDSAYINTLATCKSREIIYAGHYAFGYLAARYRLKYMAAQGASPDAEPTARDLAKLVDQIRKDKIRYIFYEELSSPKIAETVAGETHAKMLLLNAAHNLPRDQFEKGVSFLDILKADLDNLATGLDCR</sequence>